<dbReference type="Proteomes" id="UP000789901">
    <property type="component" value="Unassembled WGS sequence"/>
</dbReference>
<comment type="caution">
    <text evidence="1">The sequence shown here is derived from an EMBL/GenBank/DDBJ whole genome shotgun (WGS) entry which is preliminary data.</text>
</comment>
<name>A0ABM8W632_GIGMA</name>
<accession>A0ABM8W632</accession>
<protein>
    <submittedName>
        <fullName evidence="1">39871_t:CDS:1</fullName>
    </submittedName>
</protein>
<sequence>MVSVYYQEAIKINYAYSSKGQVDPVNTMTNGIKVSIKPAKRKKSLDNF</sequence>
<keyword evidence="2" id="KW-1185">Reference proteome</keyword>
<evidence type="ECO:0000313" key="1">
    <source>
        <dbReference type="EMBL" id="CAG8534174.1"/>
    </source>
</evidence>
<reference evidence="1 2" key="1">
    <citation type="submission" date="2021-06" db="EMBL/GenBank/DDBJ databases">
        <authorList>
            <person name="Kallberg Y."/>
            <person name="Tangrot J."/>
            <person name="Rosling A."/>
        </authorList>
    </citation>
    <scope>NUCLEOTIDE SEQUENCE [LARGE SCALE GENOMIC DNA]</scope>
    <source>
        <strain evidence="1 2">120-4 pot B 10/14</strain>
    </source>
</reference>
<proteinExistence type="predicted"/>
<dbReference type="EMBL" id="CAJVQB010001400">
    <property type="protein sequence ID" value="CAG8534174.1"/>
    <property type="molecule type" value="Genomic_DNA"/>
</dbReference>
<gene>
    <name evidence="1" type="ORF">GMARGA_LOCUS3768</name>
</gene>
<evidence type="ECO:0000313" key="2">
    <source>
        <dbReference type="Proteomes" id="UP000789901"/>
    </source>
</evidence>
<organism evidence="1 2">
    <name type="scientific">Gigaspora margarita</name>
    <dbReference type="NCBI Taxonomy" id="4874"/>
    <lineage>
        <taxon>Eukaryota</taxon>
        <taxon>Fungi</taxon>
        <taxon>Fungi incertae sedis</taxon>
        <taxon>Mucoromycota</taxon>
        <taxon>Glomeromycotina</taxon>
        <taxon>Glomeromycetes</taxon>
        <taxon>Diversisporales</taxon>
        <taxon>Gigasporaceae</taxon>
        <taxon>Gigaspora</taxon>
    </lineage>
</organism>